<protein>
    <submittedName>
        <fullName evidence="1">Bacteriocin</fullName>
    </submittedName>
</protein>
<dbReference type="Proteomes" id="UP000430466">
    <property type="component" value="Unassembled WGS sequence"/>
</dbReference>
<comment type="caution">
    <text evidence="1">The sequence shown here is derived from an EMBL/GenBank/DDBJ whole genome shotgun (WGS) entry which is preliminary data.</text>
</comment>
<organism evidence="1 2">
    <name type="scientific">Lactobacillus helveticus</name>
    <name type="common">Lactobacillus suntoryeus</name>
    <dbReference type="NCBI Taxonomy" id="1587"/>
    <lineage>
        <taxon>Bacteria</taxon>
        <taxon>Bacillati</taxon>
        <taxon>Bacillota</taxon>
        <taxon>Bacilli</taxon>
        <taxon>Lactobacillales</taxon>
        <taxon>Lactobacillaceae</taxon>
        <taxon>Lactobacillus</taxon>
    </lineage>
</organism>
<evidence type="ECO:0000313" key="2">
    <source>
        <dbReference type="Proteomes" id="UP000430466"/>
    </source>
</evidence>
<dbReference type="Pfam" id="PF17312">
    <property type="entry name" value="Helveticin_J"/>
    <property type="match status" value="1"/>
</dbReference>
<dbReference type="InterPro" id="IPR035280">
    <property type="entry name" value="Helveticin_J"/>
</dbReference>
<evidence type="ECO:0000313" key="1">
    <source>
        <dbReference type="EMBL" id="MPW15306.1"/>
    </source>
</evidence>
<accession>A0A6A7K436</accession>
<sequence length="352" mass="40092">MTFNIKGVKKKGRYRYRCFSNTNNFCNYWFDWALVELKGSIIMVEAQVNLLHTLKMPYARVVQKGNVGETYVYASQMYKNQTLVSRIPNNQENLSFPSPQTWLTGTASGHTQTWEYAKNNNWFVGVKPNPRVTSGIKWSTQIARMKFGESYSSNTQMSRLSQLVEATDANWRGQHLLRVEAAATPNYDKLLIAGIWNNYSGHFALYDLESINSKLSTYGTTPVPINLFDKEKIAFHIDDFFKGGSGDTYINSVQGYDIDDNWNICVTSQPFTTNDSEIQPKIVKIPWGSSSNNNGQAFYLNGIVDNNYFTELESIQITGTGKVYVTALYHDRSSADNYVVRESRIYQVFGIL</sequence>
<dbReference type="AlphaFoldDB" id="A0A6A7K436"/>
<gene>
    <name evidence="1" type="ORF">GDZ32_11405</name>
</gene>
<dbReference type="EMBL" id="WHOE01000169">
    <property type="protein sequence ID" value="MPW15306.1"/>
    <property type="molecule type" value="Genomic_DNA"/>
</dbReference>
<reference evidence="1 2" key="1">
    <citation type="submission" date="2019-10" db="EMBL/GenBank/DDBJ databases">
        <title>Draft genome sequences of Lactobacillus strains.</title>
        <authorList>
            <person name="Cho G.-S."/>
            <person name="Fagbemigun O."/>
            <person name="Brinks E."/>
            <person name="Franz C.M.A.P."/>
        </authorList>
    </citation>
    <scope>NUCLEOTIDE SEQUENCE [LARGE SCALE GENOMIC DNA]</scope>
    <source>
        <strain evidence="1 2">313</strain>
    </source>
</reference>
<dbReference type="GO" id="GO:0042742">
    <property type="term" value="P:defense response to bacterium"/>
    <property type="evidence" value="ECO:0007669"/>
    <property type="project" value="InterPro"/>
</dbReference>
<proteinExistence type="predicted"/>
<name>A0A6A7K436_LACHE</name>